<reference evidence="1 2" key="1">
    <citation type="journal article" date="2022" name="bioRxiv">
        <title>Genomics of Preaxostyla Flagellates Illuminates Evolutionary Transitions and the Path Towards Mitochondrial Loss.</title>
        <authorList>
            <person name="Novak L.V.F."/>
            <person name="Treitli S.C."/>
            <person name="Pyrih J."/>
            <person name="Halakuc P."/>
            <person name="Pipaliya S.V."/>
            <person name="Vacek V."/>
            <person name="Brzon O."/>
            <person name="Soukal P."/>
            <person name="Eme L."/>
            <person name="Dacks J.B."/>
            <person name="Karnkowska A."/>
            <person name="Elias M."/>
            <person name="Hampl V."/>
        </authorList>
    </citation>
    <scope>NUCLEOTIDE SEQUENCE [LARGE SCALE GENOMIC DNA]</scope>
    <source>
        <strain evidence="1">NAU3</strain>
        <tissue evidence="1">Gut</tissue>
    </source>
</reference>
<accession>A0ABQ9XCA7</accession>
<keyword evidence="2" id="KW-1185">Reference proteome</keyword>
<gene>
    <name evidence="1" type="ORF">BLNAU_14940</name>
</gene>
<name>A0ABQ9XCA7_9EUKA</name>
<evidence type="ECO:0000313" key="1">
    <source>
        <dbReference type="EMBL" id="KAK2950138.1"/>
    </source>
</evidence>
<evidence type="ECO:0000313" key="2">
    <source>
        <dbReference type="Proteomes" id="UP001281761"/>
    </source>
</evidence>
<sequence>MVVVRLTSADGLELVENERAIRVLTIHCVFFELVLVPSVRFSAPLRTPLFHHRNDQSSHFTEMLALIVVVYHSPHPTTVPTHSCPSFLPSQVASDRRCLPLFSTDDRVRSLTVISQLAFLHSIATELNSLLFVG</sequence>
<dbReference type="Proteomes" id="UP001281761">
    <property type="component" value="Unassembled WGS sequence"/>
</dbReference>
<proteinExistence type="predicted"/>
<dbReference type="EMBL" id="JARBJD010000142">
    <property type="protein sequence ID" value="KAK2950138.1"/>
    <property type="molecule type" value="Genomic_DNA"/>
</dbReference>
<comment type="caution">
    <text evidence="1">The sequence shown here is derived from an EMBL/GenBank/DDBJ whole genome shotgun (WGS) entry which is preliminary data.</text>
</comment>
<organism evidence="1 2">
    <name type="scientific">Blattamonas nauphoetae</name>
    <dbReference type="NCBI Taxonomy" id="2049346"/>
    <lineage>
        <taxon>Eukaryota</taxon>
        <taxon>Metamonada</taxon>
        <taxon>Preaxostyla</taxon>
        <taxon>Oxymonadida</taxon>
        <taxon>Blattamonas</taxon>
    </lineage>
</organism>
<protein>
    <submittedName>
        <fullName evidence="1">Uncharacterized protein</fullName>
    </submittedName>
</protein>